<protein>
    <submittedName>
        <fullName evidence="1">Uncharacterized protein</fullName>
    </submittedName>
</protein>
<dbReference type="AlphaFoldDB" id="A0AAX6EFW1"/>
<sequence>MLRVAPPKGSASPITYLRGSGVESCSTEGVGEPIFSFIIYISFL</sequence>
<reference evidence="1" key="1">
    <citation type="journal article" date="2023" name="GigaByte">
        <title>Genome assembly of the bearded iris, Iris pallida Lam.</title>
        <authorList>
            <person name="Bruccoleri R.E."/>
            <person name="Oakeley E.J."/>
            <person name="Faust A.M.E."/>
            <person name="Altorfer M."/>
            <person name="Dessus-Babus S."/>
            <person name="Burckhardt D."/>
            <person name="Oertli M."/>
            <person name="Naumann U."/>
            <person name="Petersen F."/>
            <person name="Wong J."/>
        </authorList>
    </citation>
    <scope>NUCLEOTIDE SEQUENCE</scope>
    <source>
        <strain evidence="1">GSM-AAB239-AS_SAM_17_03QT</strain>
    </source>
</reference>
<proteinExistence type="predicted"/>
<dbReference type="EMBL" id="JANAVB010037018">
    <property type="protein sequence ID" value="KAJ6802809.1"/>
    <property type="molecule type" value="Genomic_DNA"/>
</dbReference>
<keyword evidence="2" id="KW-1185">Reference proteome</keyword>
<evidence type="ECO:0000313" key="1">
    <source>
        <dbReference type="EMBL" id="KAJ6802809.1"/>
    </source>
</evidence>
<comment type="caution">
    <text evidence="1">The sequence shown here is derived from an EMBL/GenBank/DDBJ whole genome shotgun (WGS) entry which is preliminary data.</text>
</comment>
<gene>
    <name evidence="1" type="ORF">M6B38_191660</name>
</gene>
<accession>A0AAX6EFW1</accession>
<reference evidence="1" key="2">
    <citation type="submission" date="2023-04" db="EMBL/GenBank/DDBJ databases">
        <authorList>
            <person name="Bruccoleri R.E."/>
            <person name="Oakeley E.J."/>
            <person name="Faust A.-M."/>
            <person name="Dessus-Babus S."/>
            <person name="Altorfer M."/>
            <person name="Burckhardt D."/>
            <person name="Oertli M."/>
            <person name="Naumann U."/>
            <person name="Petersen F."/>
            <person name="Wong J."/>
        </authorList>
    </citation>
    <scope>NUCLEOTIDE SEQUENCE</scope>
    <source>
        <strain evidence="1">GSM-AAB239-AS_SAM_17_03QT</strain>
        <tissue evidence="1">Leaf</tissue>
    </source>
</reference>
<name>A0AAX6EFW1_IRIPA</name>
<evidence type="ECO:0000313" key="2">
    <source>
        <dbReference type="Proteomes" id="UP001140949"/>
    </source>
</evidence>
<organism evidence="1 2">
    <name type="scientific">Iris pallida</name>
    <name type="common">Sweet iris</name>
    <dbReference type="NCBI Taxonomy" id="29817"/>
    <lineage>
        <taxon>Eukaryota</taxon>
        <taxon>Viridiplantae</taxon>
        <taxon>Streptophyta</taxon>
        <taxon>Embryophyta</taxon>
        <taxon>Tracheophyta</taxon>
        <taxon>Spermatophyta</taxon>
        <taxon>Magnoliopsida</taxon>
        <taxon>Liliopsida</taxon>
        <taxon>Asparagales</taxon>
        <taxon>Iridaceae</taxon>
        <taxon>Iridoideae</taxon>
        <taxon>Irideae</taxon>
        <taxon>Iris</taxon>
    </lineage>
</organism>
<dbReference type="Proteomes" id="UP001140949">
    <property type="component" value="Unassembled WGS sequence"/>
</dbReference>